<proteinExistence type="predicted"/>
<evidence type="ECO:0000313" key="2">
    <source>
        <dbReference type="WBParaSite" id="GPLIN_000369800"/>
    </source>
</evidence>
<dbReference type="WBParaSite" id="GPLIN_000369800">
    <property type="protein sequence ID" value="GPLIN_000369800"/>
    <property type="gene ID" value="GPLIN_000369800"/>
</dbReference>
<evidence type="ECO:0000313" key="1">
    <source>
        <dbReference type="Proteomes" id="UP000050741"/>
    </source>
</evidence>
<sequence>MPLICPSLKFRAPCKLQTKSAISRKWPPYASDPSAEWSEYRIVQIQSEYRIEQKMSECRTSQCRMMKAQVDDEVYIFDAPTTPSKRHIGLTQRQMQQGSDSSARSEHCYAQSHVQSIHQVSYESDTDIINMLSHLGLQIEGYAGQMKEEENMNDSTNA</sequence>
<reference evidence="1" key="2">
    <citation type="submission" date="2014-05" db="EMBL/GenBank/DDBJ databases">
        <title>The genome and life-stage specific transcriptomes of Globodera pallida elucidate key aspects of plant parasitism by a cyst nematode.</title>
        <authorList>
            <person name="Cotton J.A."/>
            <person name="Lilley C.J."/>
            <person name="Jones L.M."/>
            <person name="Kikuchi T."/>
            <person name="Reid A.J."/>
            <person name="Thorpe P."/>
            <person name="Tsai I.J."/>
            <person name="Beasley H."/>
            <person name="Blok V."/>
            <person name="Cock P.J.A."/>
            <person name="Van den Akker S.E."/>
            <person name="Holroyd N."/>
            <person name="Hunt M."/>
            <person name="Mantelin S."/>
            <person name="Naghra H."/>
            <person name="Pain A."/>
            <person name="Palomares-Rius J.E."/>
            <person name="Zarowiecki M."/>
            <person name="Berriman M."/>
            <person name="Jones J.T."/>
            <person name="Urwin P.E."/>
        </authorList>
    </citation>
    <scope>NUCLEOTIDE SEQUENCE [LARGE SCALE GENOMIC DNA]</scope>
    <source>
        <strain evidence="1">Lindley</strain>
    </source>
</reference>
<organism evidence="1 2">
    <name type="scientific">Globodera pallida</name>
    <name type="common">Potato cyst nematode worm</name>
    <name type="synonym">Heterodera pallida</name>
    <dbReference type="NCBI Taxonomy" id="36090"/>
    <lineage>
        <taxon>Eukaryota</taxon>
        <taxon>Metazoa</taxon>
        <taxon>Ecdysozoa</taxon>
        <taxon>Nematoda</taxon>
        <taxon>Chromadorea</taxon>
        <taxon>Rhabditida</taxon>
        <taxon>Tylenchina</taxon>
        <taxon>Tylenchomorpha</taxon>
        <taxon>Tylenchoidea</taxon>
        <taxon>Heteroderidae</taxon>
        <taxon>Heteroderinae</taxon>
        <taxon>Globodera</taxon>
    </lineage>
</organism>
<reference evidence="2" key="3">
    <citation type="submission" date="2016-06" db="UniProtKB">
        <authorList>
            <consortium name="WormBaseParasite"/>
        </authorList>
    </citation>
    <scope>IDENTIFICATION</scope>
</reference>
<dbReference type="Proteomes" id="UP000050741">
    <property type="component" value="Unassembled WGS sequence"/>
</dbReference>
<protein>
    <submittedName>
        <fullName evidence="2">NAC domain-containing protein</fullName>
    </submittedName>
</protein>
<name>A0A183BSW2_GLOPA</name>
<reference evidence="1" key="1">
    <citation type="submission" date="2013-12" db="EMBL/GenBank/DDBJ databases">
        <authorList>
            <person name="Aslett M."/>
        </authorList>
    </citation>
    <scope>NUCLEOTIDE SEQUENCE [LARGE SCALE GENOMIC DNA]</scope>
    <source>
        <strain evidence="1">Lindley</strain>
    </source>
</reference>
<accession>A0A183BSW2</accession>
<keyword evidence="1" id="KW-1185">Reference proteome</keyword>
<dbReference type="AlphaFoldDB" id="A0A183BSW2"/>